<protein>
    <submittedName>
        <fullName evidence="2">Uncharacterized protein</fullName>
    </submittedName>
</protein>
<evidence type="ECO:0000256" key="1">
    <source>
        <dbReference type="SAM" id="SignalP"/>
    </source>
</evidence>
<feature type="chain" id="PRO_5044876432" evidence="1">
    <location>
        <begin position="16"/>
        <end position="253"/>
    </location>
</feature>
<proteinExistence type="predicted"/>
<keyword evidence="1" id="KW-0732">Signal</keyword>
<reference evidence="2 3" key="1">
    <citation type="submission" date="2024-10" db="EMBL/GenBank/DDBJ databases">
        <title>Updated reference genomes for cyclostephanoid diatoms.</title>
        <authorList>
            <person name="Roberts W.R."/>
            <person name="Alverson A.J."/>
        </authorList>
    </citation>
    <scope>NUCLEOTIDE SEQUENCE [LARGE SCALE GENOMIC DNA]</scope>
    <source>
        <strain evidence="2 3">AJA010-31</strain>
    </source>
</reference>
<organism evidence="2 3">
    <name type="scientific">Cyclotella atomus</name>
    <dbReference type="NCBI Taxonomy" id="382360"/>
    <lineage>
        <taxon>Eukaryota</taxon>
        <taxon>Sar</taxon>
        <taxon>Stramenopiles</taxon>
        <taxon>Ochrophyta</taxon>
        <taxon>Bacillariophyta</taxon>
        <taxon>Coscinodiscophyceae</taxon>
        <taxon>Thalassiosirophycidae</taxon>
        <taxon>Stephanodiscales</taxon>
        <taxon>Stephanodiscaceae</taxon>
        <taxon>Cyclotella</taxon>
    </lineage>
</organism>
<dbReference type="Proteomes" id="UP001530400">
    <property type="component" value="Unassembled WGS sequence"/>
</dbReference>
<gene>
    <name evidence="2" type="ORF">ACHAWO_011667</name>
</gene>
<keyword evidence="3" id="KW-1185">Reference proteome</keyword>
<dbReference type="AlphaFoldDB" id="A0ABD3PRJ3"/>
<dbReference type="EMBL" id="JALLPJ020000513">
    <property type="protein sequence ID" value="KAL3789861.1"/>
    <property type="molecule type" value="Genomic_DNA"/>
</dbReference>
<feature type="signal peptide" evidence="1">
    <location>
        <begin position="1"/>
        <end position="15"/>
    </location>
</feature>
<accession>A0ABD3PRJ3</accession>
<evidence type="ECO:0000313" key="3">
    <source>
        <dbReference type="Proteomes" id="UP001530400"/>
    </source>
</evidence>
<comment type="caution">
    <text evidence="2">The sequence shown here is derived from an EMBL/GenBank/DDBJ whole genome shotgun (WGS) entry which is preliminary data.</text>
</comment>
<evidence type="ECO:0000313" key="2">
    <source>
        <dbReference type="EMBL" id="KAL3789861.1"/>
    </source>
</evidence>
<sequence length="253" mass="27687">MARLVLILFLSGAAGFSLRINSSPRQQLKSSTALKNDLRDEIERASQQRAYHDKAKGGGVGETAAGAILGGLLGGPFGALFGAQIGASFGNARTIDKARMEEMRRKGITPEMLEMANEIGVALKQTTEGLRTTQDSVETQQRLAKTLDKQSKSIYERARSAIEKGDEEQARRLLMERETIKDKLLKVLKTLAEDRKRLAVMETNVEALEARGLEIESLLRRSLGASALKDSVGSGFALEPEDPLLQKFRDLGM</sequence>
<name>A0ABD3PRJ3_9STRA</name>